<gene>
    <name evidence="2" type="ORF">VC83_03675</name>
</gene>
<dbReference type="VEuPathDB" id="FungiDB:GMDG_02661"/>
<evidence type="ECO:0000256" key="1">
    <source>
        <dbReference type="SAM" id="SignalP"/>
    </source>
</evidence>
<protein>
    <submittedName>
        <fullName evidence="2">Uncharacterized protein</fullName>
    </submittedName>
</protein>
<dbReference type="EMBL" id="KV441393">
    <property type="protein sequence ID" value="OAF59819.1"/>
    <property type="molecule type" value="Genomic_DNA"/>
</dbReference>
<reference evidence="2" key="1">
    <citation type="submission" date="2016-03" db="EMBL/GenBank/DDBJ databases">
        <title>Updated assembly of Pseudogymnoascus destructans, the fungus causing white-nose syndrome of bats.</title>
        <authorList>
            <person name="Palmer J.M."/>
            <person name="Drees K.P."/>
            <person name="Foster J.T."/>
            <person name="Lindner D.L."/>
        </authorList>
    </citation>
    <scope>NUCLEOTIDE SEQUENCE [LARGE SCALE GENOMIC DNA]</scope>
    <source>
        <strain evidence="2">20631-21</strain>
    </source>
</reference>
<dbReference type="OrthoDB" id="3435307at2759"/>
<name>A0A177ACH9_9PEZI</name>
<accession>A0A177ACH9</accession>
<evidence type="ECO:0000313" key="2">
    <source>
        <dbReference type="EMBL" id="OAF59819.1"/>
    </source>
</evidence>
<dbReference type="RefSeq" id="XP_024325102.1">
    <property type="nucleotide sequence ID" value="XM_024467318.1"/>
</dbReference>
<organism evidence="2">
    <name type="scientific">Pseudogymnoascus destructans</name>
    <dbReference type="NCBI Taxonomy" id="655981"/>
    <lineage>
        <taxon>Eukaryota</taxon>
        <taxon>Fungi</taxon>
        <taxon>Dikarya</taxon>
        <taxon>Ascomycota</taxon>
        <taxon>Pezizomycotina</taxon>
        <taxon>Leotiomycetes</taxon>
        <taxon>Thelebolales</taxon>
        <taxon>Thelebolaceae</taxon>
        <taxon>Pseudogymnoascus</taxon>
    </lineage>
</organism>
<dbReference type="GeneID" id="36286749"/>
<proteinExistence type="predicted"/>
<dbReference type="Proteomes" id="UP000077154">
    <property type="component" value="Unassembled WGS sequence"/>
</dbReference>
<feature type="signal peptide" evidence="1">
    <location>
        <begin position="1"/>
        <end position="19"/>
    </location>
</feature>
<dbReference type="AlphaFoldDB" id="A0A177ACH9"/>
<feature type="chain" id="PRO_5008056450" evidence="1">
    <location>
        <begin position="20"/>
        <end position="153"/>
    </location>
</feature>
<sequence length="153" mass="16529">MAPLRIFVALASMIAVASASYPKFTLGKRLPSLEELGLRAALHHVSLSPEGCEYVADVDDVIACYNYLVALGDYTCRERELCRTGSAKITGISKNGHTWTWGVAFVFTTVKCVSCYTTGTNSPSSRPSISGSGLVPYFDVFELFVSALVLHPV</sequence>
<keyword evidence="1" id="KW-0732">Signal</keyword>